<evidence type="ECO:0000313" key="2">
    <source>
        <dbReference type="Proteomes" id="UP000183585"/>
    </source>
</evidence>
<reference evidence="2" key="1">
    <citation type="submission" date="2016-06" db="EMBL/GenBank/DDBJ databases">
        <authorList>
            <person name="Varghese N."/>
            <person name="Submissions Spin"/>
        </authorList>
    </citation>
    <scope>NUCLEOTIDE SEQUENCE [LARGE SCALE GENOMIC DNA]</scope>
    <source>
        <strain evidence="2">DSM 43168</strain>
    </source>
</reference>
<sequence length="88" mass="9984">MLALDLHEATLCRKCGQPLAECTDPDNDPDNPDATSQYVAEDPTECFSCKALVRSEEKWSKNDPDQAPYMIHTVVRVAKPPRRRRKGR</sequence>
<keyword evidence="2" id="KW-1185">Reference proteome</keyword>
<accession>A0A1C5ABR5</accession>
<gene>
    <name evidence="1" type="ORF">GA0070563_112113</name>
</gene>
<dbReference type="EMBL" id="FMCT01000012">
    <property type="protein sequence ID" value="SCF42678.1"/>
    <property type="molecule type" value="Genomic_DNA"/>
</dbReference>
<proteinExistence type="predicted"/>
<organism evidence="1 2">
    <name type="scientific">Micromonospora carbonacea</name>
    <dbReference type="NCBI Taxonomy" id="47853"/>
    <lineage>
        <taxon>Bacteria</taxon>
        <taxon>Bacillati</taxon>
        <taxon>Actinomycetota</taxon>
        <taxon>Actinomycetes</taxon>
        <taxon>Micromonosporales</taxon>
        <taxon>Micromonosporaceae</taxon>
        <taxon>Micromonospora</taxon>
    </lineage>
</organism>
<evidence type="ECO:0000313" key="1">
    <source>
        <dbReference type="EMBL" id="SCF42678.1"/>
    </source>
</evidence>
<protein>
    <submittedName>
        <fullName evidence="1">Uncharacterized protein</fullName>
    </submittedName>
</protein>
<dbReference type="AlphaFoldDB" id="A0A1C5ABR5"/>
<name>A0A1C5ABR5_9ACTN</name>
<dbReference type="Proteomes" id="UP000183585">
    <property type="component" value="Unassembled WGS sequence"/>
</dbReference>